<feature type="domain" description="MYND-type" evidence="6">
    <location>
        <begin position="59"/>
        <end position="98"/>
    </location>
</feature>
<dbReference type="SMART" id="SM00317">
    <property type="entry name" value="SET"/>
    <property type="match status" value="1"/>
</dbReference>
<dbReference type="AlphaFoldDB" id="A0A485LHQ9"/>
<dbReference type="GO" id="GO:0005634">
    <property type="term" value="C:nucleus"/>
    <property type="evidence" value="ECO:0007669"/>
    <property type="project" value="TreeGrafter"/>
</dbReference>
<feature type="domain" description="SET" evidence="5">
    <location>
        <begin position="13"/>
        <end position="248"/>
    </location>
</feature>
<dbReference type="PANTHER" id="PTHR12197:SF251">
    <property type="entry name" value="EG:BACR7C10.4 PROTEIN"/>
    <property type="match status" value="1"/>
</dbReference>
<evidence type="ECO:0000256" key="3">
    <source>
        <dbReference type="ARBA" id="ARBA00022833"/>
    </source>
</evidence>
<evidence type="ECO:0000256" key="4">
    <source>
        <dbReference type="PROSITE-ProRule" id="PRU00134"/>
    </source>
</evidence>
<evidence type="ECO:0000256" key="2">
    <source>
        <dbReference type="ARBA" id="ARBA00022771"/>
    </source>
</evidence>
<reference evidence="7" key="2">
    <citation type="submission" date="2019-06" db="EMBL/GenBank/DDBJ databases">
        <title>Genomics analysis of Aphanomyces spp. identifies a new class of oomycete effector associated with host adaptation.</title>
        <authorList>
            <person name="Gaulin E."/>
        </authorList>
    </citation>
    <scope>NUCLEOTIDE SEQUENCE</scope>
    <source>
        <strain evidence="7">CBS 578.67</strain>
    </source>
</reference>
<dbReference type="SUPFAM" id="SSF82199">
    <property type="entry name" value="SET domain"/>
    <property type="match status" value="1"/>
</dbReference>
<dbReference type="OrthoDB" id="265717at2759"/>
<keyword evidence="1" id="KW-0479">Metal-binding</keyword>
<organism evidence="8 9">
    <name type="scientific">Aphanomyces stellatus</name>
    <dbReference type="NCBI Taxonomy" id="120398"/>
    <lineage>
        <taxon>Eukaryota</taxon>
        <taxon>Sar</taxon>
        <taxon>Stramenopiles</taxon>
        <taxon>Oomycota</taxon>
        <taxon>Saprolegniomycetes</taxon>
        <taxon>Saprolegniales</taxon>
        <taxon>Verrucalvaceae</taxon>
        <taxon>Aphanomyces</taxon>
    </lineage>
</organism>
<dbReference type="PROSITE" id="PS01360">
    <property type="entry name" value="ZF_MYND_1"/>
    <property type="match status" value="1"/>
</dbReference>
<keyword evidence="3" id="KW-0862">Zinc</keyword>
<dbReference type="InterPro" id="IPR046341">
    <property type="entry name" value="SET_dom_sf"/>
</dbReference>
<gene>
    <name evidence="8" type="primary">Aste57867_21530</name>
    <name evidence="7" type="ORF">As57867_021461</name>
    <name evidence="8" type="ORF">ASTE57867_21530</name>
</gene>
<dbReference type="PROSITE" id="PS50280">
    <property type="entry name" value="SET"/>
    <property type="match status" value="1"/>
</dbReference>
<evidence type="ECO:0000313" key="7">
    <source>
        <dbReference type="EMBL" id="KAF0686688.1"/>
    </source>
</evidence>
<dbReference type="EMBL" id="VJMH01006979">
    <property type="protein sequence ID" value="KAF0686688.1"/>
    <property type="molecule type" value="Genomic_DNA"/>
</dbReference>
<evidence type="ECO:0000259" key="6">
    <source>
        <dbReference type="PROSITE" id="PS50865"/>
    </source>
</evidence>
<dbReference type="PANTHER" id="PTHR12197">
    <property type="entry name" value="HISTONE-LYSINE N-METHYLTRANSFERASE SMYD"/>
    <property type="match status" value="1"/>
</dbReference>
<dbReference type="Gene3D" id="1.10.220.160">
    <property type="match status" value="1"/>
</dbReference>
<protein>
    <submittedName>
        <fullName evidence="8">Aste57867_21530 protein</fullName>
    </submittedName>
</protein>
<reference evidence="8 9" key="1">
    <citation type="submission" date="2019-03" db="EMBL/GenBank/DDBJ databases">
        <authorList>
            <person name="Gaulin E."/>
            <person name="Dumas B."/>
        </authorList>
    </citation>
    <scope>NUCLEOTIDE SEQUENCE [LARGE SCALE GENOMIC DNA]</scope>
    <source>
        <strain evidence="8">CBS 568.67</strain>
    </source>
</reference>
<keyword evidence="9" id="KW-1185">Reference proteome</keyword>
<dbReference type="InterPro" id="IPR002893">
    <property type="entry name" value="Znf_MYND"/>
</dbReference>
<dbReference type="Gene3D" id="6.10.140.2220">
    <property type="match status" value="1"/>
</dbReference>
<sequence length="437" mass="48484">MVHVSMNAPTATALVELKLNDPKRGRWVAAAQNIPVGTLVMESVPYAYVLSPSLWTERCQVCFRAAEKLARCSRCRLVHYCSKTCQLNDWKENHKLECPRLMNLGRLPPTSLSDMLLVGRVLRKEGRKVDGALSTRDPSALVASDLVWFEADRVKMEAVAGAVVQHGLAQDSSLAHIEEMLCRFHSNNFTITDELLLDTGAGCYPWGAMVNHSCTNNCVITYAPTTQTLQLRAVKPITAGDEITQPYVDVALPRARRRETLQEHYHFACNCTRCTGDAFDDADADKDGHAVNHQDSRLRQADAWLEAAASAPTTYDALKLCRRALAVRQEVLSASNVLILEVHSQLLTLNIDAGDVDGAVAAARAIHVFYDRMYEPNHALVGLHLYTLGDLEWQAGLHDDGVRHLCEALRILRITHGPEHSMVVALAHHIEDFQRSA</sequence>
<dbReference type="EMBL" id="CAADRA010007005">
    <property type="protein sequence ID" value="VFT98200.1"/>
    <property type="molecule type" value="Genomic_DNA"/>
</dbReference>
<dbReference type="Gene3D" id="1.25.40.10">
    <property type="entry name" value="Tetratricopeptide repeat domain"/>
    <property type="match status" value="1"/>
</dbReference>
<proteinExistence type="predicted"/>
<accession>A0A485LHQ9</accession>
<dbReference type="Pfam" id="PF00856">
    <property type="entry name" value="SET"/>
    <property type="match status" value="1"/>
</dbReference>
<evidence type="ECO:0000259" key="5">
    <source>
        <dbReference type="PROSITE" id="PS50280"/>
    </source>
</evidence>
<dbReference type="InterPro" id="IPR050869">
    <property type="entry name" value="H3K4_H4K5_MeTrfase"/>
</dbReference>
<keyword evidence="2 4" id="KW-0863">Zinc-finger</keyword>
<dbReference type="Gene3D" id="2.170.270.10">
    <property type="entry name" value="SET domain"/>
    <property type="match status" value="1"/>
</dbReference>
<dbReference type="InterPro" id="IPR011990">
    <property type="entry name" value="TPR-like_helical_dom_sf"/>
</dbReference>
<evidence type="ECO:0000313" key="8">
    <source>
        <dbReference type="EMBL" id="VFT98200.1"/>
    </source>
</evidence>
<dbReference type="Pfam" id="PF01753">
    <property type="entry name" value="zf-MYND"/>
    <property type="match status" value="1"/>
</dbReference>
<evidence type="ECO:0000313" key="9">
    <source>
        <dbReference type="Proteomes" id="UP000332933"/>
    </source>
</evidence>
<dbReference type="Proteomes" id="UP000332933">
    <property type="component" value="Unassembled WGS sequence"/>
</dbReference>
<dbReference type="PROSITE" id="PS50865">
    <property type="entry name" value="ZF_MYND_2"/>
    <property type="match status" value="1"/>
</dbReference>
<dbReference type="InterPro" id="IPR001214">
    <property type="entry name" value="SET_dom"/>
</dbReference>
<evidence type="ECO:0000256" key="1">
    <source>
        <dbReference type="ARBA" id="ARBA00022723"/>
    </source>
</evidence>
<name>A0A485LHQ9_9STRA</name>
<dbReference type="GO" id="GO:0008270">
    <property type="term" value="F:zinc ion binding"/>
    <property type="evidence" value="ECO:0007669"/>
    <property type="project" value="UniProtKB-KW"/>
</dbReference>